<evidence type="ECO:0000256" key="3">
    <source>
        <dbReference type="ARBA" id="ARBA00006019"/>
    </source>
</evidence>
<dbReference type="GO" id="GO:0080090">
    <property type="term" value="P:regulation of primary metabolic process"/>
    <property type="evidence" value="ECO:0007669"/>
    <property type="project" value="UniProtKB-ARBA"/>
</dbReference>
<evidence type="ECO:0000256" key="4">
    <source>
        <dbReference type="ARBA" id="ARBA00022499"/>
    </source>
</evidence>
<dbReference type="InterPro" id="IPR001373">
    <property type="entry name" value="Cullin_N"/>
</dbReference>
<dbReference type="InterPro" id="IPR059120">
    <property type="entry name" value="Cullin-like_AB"/>
</dbReference>
<dbReference type="FunFam" id="1.20.1310.10:FF:000006">
    <property type="entry name" value="Cullin 3"/>
    <property type="match status" value="1"/>
</dbReference>
<dbReference type="GO" id="GO:0031461">
    <property type="term" value="C:cullin-RING ubiquitin ligase complex"/>
    <property type="evidence" value="ECO:0007669"/>
    <property type="project" value="InterPro"/>
</dbReference>
<dbReference type="PANTHER" id="PTHR11932">
    <property type="entry name" value="CULLIN"/>
    <property type="match status" value="1"/>
</dbReference>
<dbReference type="InterPro" id="IPR019559">
    <property type="entry name" value="Cullin_neddylation_domain"/>
</dbReference>
<keyword evidence="6" id="KW-0832">Ubl conjugation</keyword>
<evidence type="ECO:0000313" key="13">
    <source>
        <dbReference type="EMBL" id="KAK5580897.1"/>
    </source>
</evidence>
<dbReference type="SUPFAM" id="SSF75632">
    <property type="entry name" value="Cullin homology domain"/>
    <property type="match status" value="1"/>
</dbReference>
<organism evidence="13 14">
    <name type="scientific">Dictyostelium firmibasis</name>
    <dbReference type="NCBI Taxonomy" id="79012"/>
    <lineage>
        <taxon>Eukaryota</taxon>
        <taxon>Amoebozoa</taxon>
        <taxon>Evosea</taxon>
        <taxon>Eumycetozoa</taxon>
        <taxon>Dictyostelia</taxon>
        <taxon>Dictyosteliales</taxon>
        <taxon>Dictyosteliaceae</taxon>
        <taxon>Dictyostelium</taxon>
    </lineage>
</organism>
<evidence type="ECO:0000256" key="10">
    <source>
        <dbReference type="RuleBase" id="RU003829"/>
    </source>
</evidence>
<comment type="pathway">
    <text evidence="2">Protein modification; protein ubiquitination.</text>
</comment>
<dbReference type="InterPro" id="IPR036317">
    <property type="entry name" value="Cullin_homology_sf"/>
</dbReference>
<dbReference type="SUPFAM" id="SSF46785">
    <property type="entry name" value="Winged helix' DNA-binding domain"/>
    <property type="match status" value="1"/>
</dbReference>
<evidence type="ECO:0000313" key="14">
    <source>
        <dbReference type="Proteomes" id="UP001344447"/>
    </source>
</evidence>
<dbReference type="InterPro" id="IPR016159">
    <property type="entry name" value="Cullin_repeat-like_dom_sf"/>
</dbReference>
<keyword evidence="7" id="KW-0539">Nucleus</keyword>
<dbReference type="InterPro" id="IPR036388">
    <property type="entry name" value="WH-like_DNA-bd_sf"/>
</dbReference>
<dbReference type="Gene3D" id="3.30.230.130">
    <property type="entry name" value="Cullin, Chain C, Domain 2"/>
    <property type="match status" value="1"/>
</dbReference>
<comment type="similarity">
    <text evidence="3 9 10">Belongs to the cullin family.</text>
</comment>
<protein>
    <recommendedName>
        <fullName evidence="12">Cullin family profile domain-containing protein</fullName>
    </recommendedName>
</protein>
<comment type="caution">
    <text evidence="13">The sequence shown here is derived from an EMBL/GenBank/DDBJ whole genome shotgun (WGS) entry which is preliminary data.</text>
</comment>
<sequence>MMAKPNGKIQFKNLQSHGVLADPDFPKRTWKLLKTAMRQIHQQNASNLSFEELYRNGYNMVLQKHGDLLYNNLKKMVDKHLEAVAKTVSESIDEKFLLELNSSWINHKTSMLMIRDILMYMDRNYVKQNNLSSVFDLGLYLFRDNVAHCSTIKDRLLNTLLSMVQKEREGEVIDRILIKNIVQMLIDLGVNSKSVYIEDFEKPLLLKTSSHYQAQSQTLIQTCSCPDYMKKVEVCLKEELERVSHYLDSSSEPKLKEVCEKQLISNHMRTLIDMENSGLISMLKDDKIEDLKRMYNLFSRVADGLNLMRDVISGYVKEIGKGIVMDEEKTKETGTYFQSLLDLKDKYDNLLQNALYNDKQFIHSIQQAFEYFINLNSKSPEYISLFIDEKLKKGLKGVSEEEVDIILDKILMLFRLIQEKDVFEKYYKQHLAKRLLLGRSISDDAERNMIAKLKTECGYQFTSKLEGMFTDMRLSQDTMSGFKTYIQNLKKALPIDLNVHVLTTGFWPTQNTANCNLPREILLCCEAFKSYYLSNHNGRLLLWQTNMGTAEIKANFPSKSHELQVSSYQMVILLLFNDQSKLTFKEIADQTGIPTTDLKRNLLALTNPKNKILERELAAATATATATATAATTTTTTTTTTAGGPSSSSTATPTPSKSIDESDVFIFNTKFKSKLFRVKVMAVVQKETPVEEKETRDKVDEDRKHQIEASIVRIMKARKTLEHSNLVSEVIKQLQSRFVPNPVIVKKRIESLIEREYLERSKQDRKIYNYMA</sequence>
<dbReference type="SMART" id="SM00182">
    <property type="entry name" value="CULLIN"/>
    <property type="match status" value="1"/>
</dbReference>
<comment type="function">
    <text evidence="8">Probable core component of cullin-based SCF-like E3 ubiquitin-protein ligase complexes which mediate the ubiquitination and subsequent proteasomal degradation of target proteins. The E3 ubiquitin-protein ligase activity of the complex is dependent on the neddylation of the cullin subunit.</text>
</comment>
<dbReference type="InterPro" id="IPR016157">
    <property type="entry name" value="Cullin_CS"/>
</dbReference>
<evidence type="ECO:0000256" key="7">
    <source>
        <dbReference type="ARBA" id="ARBA00023242"/>
    </source>
</evidence>
<gene>
    <name evidence="13" type="ORF">RB653_000921</name>
</gene>
<feature type="compositionally biased region" description="Low complexity" evidence="11">
    <location>
        <begin position="625"/>
        <end position="656"/>
    </location>
</feature>
<reference evidence="13 14" key="1">
    <citation type="submission" date="2023-11" db="EMBL/GenBank/DDBJ databases">
        <title>Dfirmibasis_genome.</title>
        <authorList>
            <person name="Edelbroek B."/>
            <person name="Kjellin J."/>
            <person name="Jerlstrom-Hultqvist J."/>
            <person name="Soderbom F."/>
        </authorList>
    </citation>
    <scope>NUCLEOTIDE SEQUENCE [LARGE SCALE GENOMIC DNA]</scope>
    <source>
        <strain evidence="13 14">TNS-C-14</strain>
    </source>
</reference>
<dbReference type="AlphaFoldDB" id="A0AAN7YYA5"/>
<evidence type="ECO:0000256" key="2">
    <source>
        <dbReference type="ARBA" id="ARBA00004906"/>
    </source>
</evidence>
<dbReference type="InterPro" id="IPR016158">
    <property type="entry name" value="Cullin_homology"/>
</dbReference>
<dbReference type="GO" id="GO:0000278">
    <property type="term" value="P:mitotic cell cycle"/>
    <property type="evidence" value="ECO:0007669"/>
    <property type="project" value="UniProtKB-ARBA"/>
</dbReference>
<evidence type="ECO:0000256" key="1">
    <source>
        <dbReference type="ARBA" id="ARBA00004123"/>
    </source>
</evidence>
<dbReference type="SUPFAM" id="SSF74788">
    <property type="entry name" value="Cullin repeat-like"/>
    <property type="match status" value="1"/>
</dbReference>
<dbReference type="FunFam" id="1.10.10.10:FF:000091">
    <property type="entry name" value="Cullin 3"/>
    <property type="match status" value="1"/>
</dbReference>
<dbReference type="PROSITE" id="PS50069">
    <property type="entry name" value="CULLIN_2"/>
    <property type="match status" value="1"/>
</dbReference>
<dbReference type="InterPro" id="IPR045093">
    <property type="entry name" value="Cullin"/>
</dbReference>
<dbReference type="GO" id="GO:0031625">
    <property type="term" value="F:ubiquitin protein ligase binding"/>
    <property type="evidence" value="ECO:0007669"/>
    <property type="project" value="InterPro"/>
</dbReference>
<keyword evidence="5" id="KW-0833">Ubl conjugation pathway</keyword>
<dbReference type="EMBL" id="JAVFKY010000002">
    <property type="protein sequence ID" value="KAK5580897.1"/>
    <property type="molecule type" value="Genomic_DNA"/>
</dbReference>
<name>A0AAN7YYA5_9MYCE</name>
<evidence type="ECO:0000256" key="5">
    <source>
        <dbReference type="ARBA" id="ARBA00022786"/>
    </source>
</evidence>
<dbReference type="FunFam" id="1.20.1310.10:FF:000002">
    <property type="entry name" value="cullin-3 isoform X1"/>
    <property type="match status" value="1"/>
</dbReference>
<dbReference type="Gene3D" id="1.10.10.10">
    <property type="entry name" value="Winged helix-like DNA-binding domain superfamily/Winged helix DNA-binding domain"/>
    <property type="match status" value="1"/>
</dbReference>
<feature type="region of interest" description="Disordered" evidence="11">
    <location>
        <begin position="625"/>
        <end position="658"/>
    </location>
</feature>
<dbReference type="GO" id="GO:0043161">
    <property type="term" value="P:proteasome-mediated ubiquitin-dependent protein catabolic process"/>
    <property type="evidence" value="ECO:0007669"/>
    <property type="project" value="UniProtKB-ARBA"/>
</dbReference>
<dbReference type="GO" id="GO:0000209">
    <property type="term" value="P:protein polyubiquitination"/>
    <property type="evidence" value="ECO:0007669"/>
    <property type="project" value="UniProtKB-ARBA"/>
</dbReference>
<evidence type="ECO:0000256" key="6">
    <source>
        <dbReference type="ARBA" id="ARBA00022843"/>
    </source>
</evidence>
<dbReference type="GO" id="GO:0010468">
    <property type="term" value="P:regulation of gene expression"/>
    <property type="evidence" value="ECO:0007669"/>
    <property type="project" value="UniProtKB-ARBA"/>
</dbReference>
<dbReference type="PROSITE" id="PS01256">
    <property type="entry name" value="CULLIN_1"/>
    <property type="match status" value="1"/>
</dbReference>
<dbReference type="GO" id="GO:0007165">
    <property type="term" value="P:signal transduction"/>
    <property type="evidence" value="ECO:0007669"/>
    <property type="project" value="UniProtKB-ARBA"/>
</dbReference>
<evidence type="ECO:0000256" key="9">
    <source>
        <dbReference type="PROSITE-ProRule" id="PRU00330"/>
    </source>
</evidence>
<dbReference type="GO" id="GO:0005737">
    <property type="term" value="C:cytoplasm"/>
    <property type="evidence" value="ECO:0007669"/>
    <property type="project" value="UniProtKB-ARBA"/>
</dbReference>
<dbReference type="InterPro" id="IPR036390">
    <property type="entry name" value="WH_DNA-bd_sf"/>
</dbReference>
<feature type="domain" description="Cullin family profile" evidence="12">
    <location>
        <begin position="378"/>
        <end position="606"/>
    </location>
</feature>
<proteinExistence type="inferred from homology"/>
<keyword evidence="14" id="KW-1185">Reference proteome</keyword>
<dbReference type="Gene3D" id="1.20.1310.10">
    <property type="entry name" value="Cullin Repeats"/>
    <property type="match status" value="4"/>
</dbReference>
<comment type="subcellular location">
    <subcellularLocation>
        <location evidence="1">Nucleus</location>
    </subcellularLocation>
</comment>
<dbReference type="Pfam" id="PF00888">
    <property type="entry name" value="Cullin"/>
    <property type="match status" value="1"/>
</dbReference>
<accession>A0AAN7YYA5</accession>
<dbReference type="GO" id="GO:0005634">
    <property type="term" value="C:nucleus"/>
    <property type="evidence" value="ECO:0007669"/>
    <property type="project" value="UniProtKB-SubCell"/>
</dbReference>
<evidence type="ECO:0000256" key="8">
    <source>
        <dbReference type="ARBA" id="ARBA00056946"/>
    </source>
</evidence>
<dbReference type="SMART" id="SM00884">
    <property type="entry name" value="Cullin_Nedd8"/>
    <property type="match status" value="1"/>
</dbReference>
<evidence type="ECO:0000259" key="12">
    <source>
        <dbReference type="PROSITE" id="PS50069"/>
    </source>
</evidence>
<dbReference type="FunFam" id="1.20.1310.10:FF:000001">
    <property type="entry name" value="Cullin 3"/>
    <property type="match status" value="1"/>
</dbReference>
<dbReference type="Pfam" id="PF26557">
    <property type="entry name" value="Cullin_AB"/>
    <property type="match status" value="1"/>
</dbReference>
<dbReference type="Pfam" id="PF10557">
    <property type="entry name" value="Cullin_Nedd8"/>
    <property type="match status" value="1"/>
</dbReference>
<dbReference type="Proteomes" id="UP001344447">
    <property type="component" value="Unassembled WGS sequence"/>
</dbReference>
<dbReference type="GO" id="GO:0006950">
    <property type="term" value="P:response to stress"/>
    <property type="evidence" value="ECO:0007669"/>
    <property type="project" value="UniProtKB-ARBA"/>
</dbReference>
<keyword evidence="4" id="KW-1017">Isopeptide bond</keyword>
<dbReference type="FunFam" id="1.20.1310.10:FF:000004">
    <property type="entry name" value="Cullin 4B"/>
    <property type="match status" value="1"/>
</dbReference>
<evidence type="ECO:0000256" key="11">
    <source>
        <dbReference type="SAM" id="MobiDB-lite"/>
    </source>
</evidence>